<organism evidence="2">
    <name type="scientific">Woronichinia naegeliana WA131</name>
    <dbReference type="NCBI Taxonomy" id="2824559"/>
    <lineage>
        <taxon>Bacteria</taxon>
        <taxon>Bacillati</taxon>
        <taxon>Cyanobacteriota</taxon>
        <taxon>Cyanophyceae</taxon>
        <taxon>Synechococcales</taxon>
        <taxon>Coelosphaeriaceae</taxon>
        <taxon>Woronichinia</taxon>
    </lineage>
</organism>
<reference evidence="2" key="1">
    <citation type="submission" date="2021-04" db="EMBL/GenBank/DDBJ databases">
        <title>Genome sequence of Woronichinia naegeliana from Washington state freshwater lake bloom.</title>
        <authorList>
            <person name="Dreher T.W."/>
        </authorList>
    </citation>
    <scope>NUCLEOTIDE SEQUENCE</scope>
    <source>
        <strain evidence="2">WA131</strain>
    </source>
</reference>
<name>A0A977KXL1_9CYAN</name>
<gene>
    <name evidence="2" type="ORF">KA717_32305</name>
</gene>
<keyword evidence="1" id="KW-0812">Transmembrane</keyword>
<keyword evidence="1" id="KW-1133">Transmembrane helix</keyword>
<evidence type="ECO:0000313" key="2">
    <source>
        <dbReference type="EMBL" id="UXE60255.1"/>
    </source>
</evidence>
<evidence type="ECO:0000256" key="1">
    <source>
        <dbReference type="SAM" id="Phobius"/>
    </source>
</evidence>
<dbReference type="KEGG" id="wna:KA717_32305"/>
<feature type="transmembrane region" description="Helical" evidence="1">
    <location>
        <begin position="28"/>
        <end position="44"/>
    </location>
</feature>
<accession>A0A977KXL1</accession>
<dbReference type="AlphaFoldDB" id="A0A977KXL1"/>
<keyword evidence="1" id="KW-0472">Membrane</keyword>
<proteinExistence type="predicted"/>
<dbReference type="Proteomes" id="UP001065613">
    <property type="component" value="Chromosome"/>
</dbReference>
<dbReference type="EMBL" id="CP073041">
    <property type="protein sequence ID" value="UXE60255.1"/>
    <property type="molecule type" value="Genomic_DNA"/>
</dbReference>
<sequence length="100" mass="10850">MQFLVLIVFFLFAGVELFQWLKGVILPLPIYVLAGAFLAIASNYDKGLGLLSSQNVVPLENQTPPLEVLDAEVALFQAELENNILSGSETVVEKGKGEIS</sequence>
<protein>
    <submittedName>
        <fullName evidence="2">Uncharacterized protein</fullName>
    </submittedName>
</protein>